<reference evidence="2" key="1">
    <citation type="submission" date="2020-05" db="EMBL/GenBank/DDBJ databases">
        <authorList>
            <person name="Chiriac C."/>
            <person name="Salcher M."/>
            <person name="Ghai R."/>
            <person name="Kavagutti S V."/>
        </authorList>
    </citation>
    <scope>NUCLEOTIDE SEQUENCE</scope>
</reference>
<gene>
    <name evidence="2" type="ORF">UFOPK4293_00621</name>
</gene>
<evidence type="ECO:0000259" key="1">
    <source>
        <dbReference type="Pfam" id="PF08241"/>
    </source>
</evidence>
<accession>A0A6J7T502</accession>
<feature type="domain" description="Methyltransferase type 11" evidence="1">
    <location>
        <begin position="75"/>
        <end position="174"/>
    </location>
</feature>
<dbReference type="GO" id="GO:0008757">
    <property type="term" value="F:S-adenosylmethionine-dependent methyltransferase activity"/>
    <property type="evidence" value="ECO:0007669"/>
    <property type="project" value="InterPro"/>
</dbReference>
<sequence length="282" mass="31657">MVIARRQLIPWRAAGTRAEMRRNADEVVRDTGWVFNNQTGSTLTLEEFVQTGDAEVDIYLDRLGWNSIAANATLLEIGSGIGRMTSAFSRKFAVTVATDVDAAFLERCRETVSRFGRVGSLRTVHIADGSSIAVEDSSIDAVFSYITLQHCKASDAMRLTTEAFRIVKPGGYVALNYRTWVPADWVLVPAGIVMRQLWRIPVLGPRLSQWRWSTRFGWQANRLDPKRILTLLETAGVVLDDIAILHHPGKPQRPVTFKGSTVIQRDLDVANKSHWWLVARCH</sequence>
<dbReference type="EMBL" id="CAFBQH010000029">
    <property type="protein sequence ID" value="CAB5048112.1"/>
    <property type="molecule type" value="Genomic_DNA"/>
</dbReference>
<protein>
    <submittedName>
        <fullName evidence="2">Unannotated protein</fullName>
    </submittedName>
</protein>
<dbReference type="CDD" id="cd02440">
    <property type="entry name" value="AdoMet_MTases"/>
    <property type="match status" value="1"/>
</dbReference>
<organism evidence="2">
    <name type="scientific">freshwater metagenome</name>
    <dbReference type="NCBI Taxonomy" id="449393"/>
    <lineage>
        <taxon>unclassified sequences</taxon>
        <taxon>metagenomes</taxon>
        <taxon>ecological metagenomes</taxon>
    </lineage>
</organism>
<dbReference type="InterPro" id="IPR029063">
    <property type="entry name" value="SAM-dependent_MTases_sf"/>
</dbReference>
<dbReference type="Gene3D" id="3.40.50.150">
    <property type="entry name" value="Vaccinia Virus protein VP39"/>
    <property type="match status" value="1"/>
</dbReference>
<dbReference type="PANTHER" id="PTHR43591">
    <property type="entry name" value="METHYLTRANSFERASE"/>
    <property type="match status" value="1"/>
</dbReference>
<dbReference type="Pfam" id="PF08241">
    <property type="entry name" value="Methyltransf_11"/>
    <property type="match status" value="1"/>
</dbReference>
<evidence type="ECO:0000313" key="2">
    <source>
        <dbReference type="EMBL" id="CAB5048112.1"/>
    </source>
</evidence>
<dbReference type="AlphaFoldDB" id="A0A6J7T502"/>
<proteinExistence type="predicted"/>
<name>A0A6J7T502_9ZZZZ</name>
<dbReference type="SUPFAM" id="SSF53335">
    <property type="entry name" value="S-adenosyl-L-methionine-dependent methyltransferases"/>
    <property type="match status" value="1"/>
</dbReference>
<dbReference type="InterPro" id="IPR013216">
    <property type="entry name" value="Methyltransf_11"/>
</dbReference>